<accession>M1DF18</accession>
<feature type="compositionally biased region" description="Basic and acidic residues" evidence="1">
    <location>
        <begin position="204"/>
        <end position="216"/>
    </location>
</feature>
<organism evidence="2 3">
    <name type="scientific">Solanum tuberosum</name>
    <name type="common">Potato</name>
    <dbReference type="NCBI Taxonomy" id="4113"/>
    <lineage>
        <taxon>Eukaryota</taxon>
        <taxon>Viridiplantae</taxon>
        <taxon>Streptophyta</taxon>
        <taxon>Embryophyta</taxon>
        <taxon>Tracheophyta</taxon>
        <taxon>Spermatophyta</taxon>
        <taxon>Magnoliopsida</taxon>
        <taxon>eudicotyledons</taxon>
        <taxon>Gunneridae</taxon>
        <taxon>Pentapetalae</taxon>
        <taxon>asterids</taxon>
        <taxon>lamiids</taxon>
        <taxon>Solanales</taxon>
        <taxon>Solanaceae</taxon>
        <taxon>Solanoideae</taxon>
        <taxon>Solaneae</taxon>
        <taxon>Solanum</taxon>
    </lineage>
</organism>
<dbReference type="Gramene" id="PGSC0003DMT400088006">
    <property type="protein sequence ID" value="PGSC0003DMT400088006"/>
    <property type="gene ID" value="PGSC0003DMG400037577"/>
</dbReference>
<dbReference type="AlphaFoldDB" id="M1DF18"/>
<name>M1DF18_SOLTU</name>
<dbReference type="HOGENOM" id="CLU_1172414_0_0_1"/>
<evidence type="ECO:0000313" key="3">
    <source>
        <dbReference type="Proteomes" id="UP000011115"/>
    </source>
</evidence>
<feature type="compositionally biased region" description="Basic residues" evidence="1">
    <location>
        <begin position="192"/>
        <end position="203"/>
    </location>
</feature>
<reference evidence="2" key="2">
    <citation type="submission" date="2015-06" db="UniProtKB">
        <authorList>
            <consortium name="EnsemblPlants"/>
        </authorList>
    </citation>
    <scope>IDENTIFICATION</scope>
    <source>
        <strain evidence="2">DM1-3 516 R44</strain>
    </source>
</reference>
<evidence type="ECO:0000313" key="2">
    <source>
        <dbReference type="EnsemblPlants" id="PGSC0003DMT400088006"/>
    </source>
</evidence>
<dbReference type="InParanoid" id="M1DF18"/>
<reference evidence="3" key="1">
    <citation type="journal article" date="2011" name="Nature">
        <title>Genome sequence and analysis of the tuber crop potato.</title>
        <authorList>
            <consortium name="The Potato Genome Sequencing Consortium"/>
        </authorList>
    </citation>
    <scope>NUCLEOTIDE SEQUENCE [LARGE SCALE GENOMIC DNA]</scope>
    <source>
        <strain evidence="3">cv. DM1-3 516 R44</strain>
    </source>
</reference>
<keyword evidence="3" id="KW-1185">Reference proteome</keyword>
<dbReference type="Proteomes" id="UP000011115">
    <property type="component" value="Unassembled WGS sequence"/>
</dbReference>
<protein>
    <submittedName>
        <fullName evidence="2">Uncharacterized protein</fullName>
    </submittedName>
</protein>
<dbReference type="PaxDb" id="4113-PGSC0003DMT400088006"/>
<sequence length="237" mass="26705">MDISKSTINRMLHGPEYTTPASVGLFEGKYHAMTSETEMQDQSSRERVMRWIAKKIALEGENAAWVTGSQLRPTGNDNTLSPSLASLVACLMDGYPVNVGRIIATEMRDRPLKVLKSSRRSWPRCELKLPVHVPTPVMPECLMNFFSEPTTTQSIDNFWGDLPKRKSGKRKHKSDDFDEEKPSYLSKEENKRNKKAHKKLRKKAREDKTLEEHRSDALLAGASGSAIPPPVLSVQLT</sequence>
<proteinExistence type="predicted"/>
<evidence type="ECO:0000256" key="1">
    <source>
        <dbReference type="SAM" id="MobiDB-lite"/>
    </source>
</evidence>
<feature type="compositionally biased region" description="Low complexity" evidence="1">
    <location>
        <begin position="217"/>
        <end position="226"/>
    </location>
</feature>
<dbReference type="EnsemblPlants" id="PGSC0003DMT400088006">
    <property type="protein sequence ID" value="PGSC0003DMT400088006"/>
    <property type="gene ID" value="PGSC0003DMG400037577"/>
</dbReference>
<feature type="compositionally biased region" description="Basic and acidic residues" evidence="1">
    <location>
        <begin position="180"/>
        <end position="191"/>
    </location>
</feature>
<feature type="region of interest" description="Disordered" evidence="1">
    <location>
        <begin position="156"/>
        <end position="237"/>
    </location>
</feature>